<dbReference type="InterPro" id="IPR004433">
    <property type="entry name" value="MenaQ_synth_MenD"/>
</dbReference>
<comment type="pathway">
    <text evidence="6">Quinol/quinone metabolism; menaquinone biosynthesis.</text>
</comment>
<dbReference type="Proteomes" id="UP001236507">
    <property type="component" value="Unassembled WGS sequence"/>
</dbReference>
<comment type="subunit">
    <text evidence="6">Homodimer.</text>
</comment>
<evidence type="ECO:0000259" key="8">
    <source>
        <dbReference type="Pfam" id="PF16582"/>
    </source>
</evidence>
<dbReference type="EMBL" id="JASHIF010000003">
    <property type="protein sequence ID" value="MDI9858436.1"/>
    <property type="molecule type" value="Genomic_DNA"/>
</dbReference>
<dbReference type="EC" id="2.2.1.9" evidence="6"/>
<dbReference type="Gene3D" id="3.40.50.1220">
    <property type="entry name" value="TPP-binding domain"/>
    <property type="match status" value="1"/>
</dbReference>
<evidence type="ECO:0000256" key="5">
    <source>
        <dbReference type="ARBA" id="ARBA00023211"/>
    </source>
</evidence>
<dbReference type="NCBIfam" id="TIGR00173">
    <property type="entry name" value="menD"/>
    <property type="match status" value="1"/>
</dbReference>
<dbReference type="InterPro" id="IPR032264">
    <property type="entry name" value="MenD_middle"/>
</dbReference>
<dbReference type="PIRSF" id="PIRSF004983">
    <property type="entry name" value="MenD"/>
    <property type="match status" value="1"/>
</dbReference>
<comment type="cofactor">
    <cofactor evidence="6">
        <name>thiamine diphosphate</name>
        <dbReference type="ChEBI" id="CHEBI:58937"/>
    </cofactor>
    <text evidence="6">Binds 1 thiamine pyrophosphate per subunit.</text>
</comment>
<dbReference type="GO" id="GO:0070204">
    <property type="term" value="F:2-succinyl-5-enolpyruvyl-6-hydroxy-3-cyclohexene-1-carboxylic-acid synthase activity"/>
    <property type="evidence" value="ECO:0007669"/>
    <property type="project" value="UniProtKB-EC"/>
</dbReference>
<evidence type="ECO:0000256" key="1">
    <source>
        <dbReference type="ARBA" id="ARBA00022679"/>
    </source>
</evidence>
<evidence type="ECO:0000259" key="7">
    <source>
        <dbReference type="Pfam" id="PF02776"/>
    </source>
</evidence>
<dbReference type="SUPFAM" id="SSF52518">
    <property type="entry name" value="Thiamin diphosphate-binding fold (THDP-binding)"/>
    <property type="match status" value="2"/>
</dbReference>
<keyword evidence="5 6" id="KW-0464">Manganese</keyword>
<organism evidence="9 10">
    <name type="scientific">Flectobacillus roseus</name>
    <dbReference type="NCBI Taxonomy" id="502259"/>
    <lineage>
        <taxon>Bacteria</taxon>
        <taxon>Pseudomonadati</taxon>
        <taxon>Bacteroidota</taxon>
        <taxon>Cytophagia</taxon>
        <taxon>Cytophagales</taxon>
        <taxon>Flectobacillaceae</taxon>
        <taxon>Flectobacillus</taxon>
    </lineage>
</organism>
<evidence type="ECO:0000256" key="3">
    <source>
        <dbReference type="ARBA" id="ARBA00022842"/>
    </source>
</evidence>
<keyword evidence="1 6" id="KW-0808">Transferase</keyword>
<dbReference type="InterPro" id="IPR012001">
    <property type="entry name" value="Thiamin_PyroP_enz_TPP-bd_dom"/>
</dbReference>
<name>A0ABT6Y4J0_9BACT</name>
<sequence length="568" mass="63973">MAILQPIINIAEILVTKNVTDAIISPGSRNAPLTIALARHPQINALSVSDERSAAFIAMGMAQVKNKPVAICCTSGSAAYNYAPAVAEAFFQEIPLIILTADRPTEWIHQHDGQTIYQENIYGKHVKASYQVGADYSHSDARWHIERVMNEAINTANTFPKGPVHINIPLREPFYPSAEEQVVFERPRNIRQHSAKASLSQETWEELLSQIEDYSKVMVIAGQDAINPEVNQALQGLQEEFGFVVVGDLIANTKGDFIANHDLYLGQIDESYAPELLITFGKSVISKSLKQFIRKHKPEAHWHVQSSTHVIDTYQSLTDIVSIAPEDFFKELFESLDMRAYKMGDEEKSFAYQEQWFNLERKSSRYIHQVLRDSDTWNEFSTYYKVMENIPAGSQLHLANSMAVRYANYLHLPNINEVEVFANRGTSGIDGCVSTAVGAALATDAQVYLLVGDVAFFYDRNALWNNFLPSNLTIILENNSGGGIFRMIDGPSQQPELEPFFETAQKMTAKLTAEESNMEYLSATNFEQFKNILTTIPQNSNRARLFEIHTNSVENTAFFKKFKTNFIV</sequence>
<comment type="similarity">
    <text evidence="6">Belongs to the TPP enzyme family. MenD subfamily.</text>
</comment>
<reference evidence="9 10" key="1">
    <citation type="submission" date="2023-05" db="EMBL/GenBank/DDBJ databases">
        <title>Novel species of genus Flectobacillus isolated from stream in China.</title>
        <authorList>
            <person name="Lu H."/>
        </authorList>
    </citation>
    <scope>NUCLEOTIDE SEQUENCE [LARGE SCALE GENOMIC DNA]</scope>
    <source>
        <strain evidence="9 10">KCTC 42575</strain>
    </source>
</reference>
<evidence type="ECO:0000256" key="4">
    <source>
        <dbReference type="ARBA" id="ARBA00023052"/>
    </source>
</evidence>
<dbReference type="PANTHER" id="PTHR42916:SF1">
    <property type="entry name" value="PROTEIN PHYLLO, CHLOROPLASTIC"/>
    <property type="match status" value="1"/>
</dbReference>
<dbReference type="Pfam" id="PF16582">
    <property type="entry name" value="TPP_enzyme_M_2"/>
    <property type="match status" value="1"/>
</dbReference>
<comment type="pathway">
    <text evidence="6">Quinol/quinone metabolism; 1,4-dihydroxy-2-naphthoate biosynthesis; 1,4-dihydroxy-2-naphthoate from chorismate: step 2/7.</text>
</comment>
<comment type="cofactor">
    <cofactor evidence="6">
        <name>Mg(2+)</name>
        <dbReference type="ChEBI" id="CHEBI:18420"/>
    </cofactor>
    <cofactor evidence="6">
        <name>Mn(2+)</name>
        <dbReference type="ChEBI" id="CHEBI:29035"/>
    </cofactor>
</comment>
<proteinExistence type="inferred from homology"/>
<keyword evidence="6" id="KW-0474">Menaquinone biosynthesis</keyword>
<protein>
    <recommendedName>
        <fullName evidence="6">2-succinyl-5-enolpyruvyl-6-hydroxy-3-cyclohexene-1-carboxylate synthase</fullName>
        <shortName evidence="6">SEPHCHC synthase</shortName>
        <ecNumber evidence="6">2.2.1.9</ecNumber>
    </recommendedName>
    <alternativeName>
        <fullName evidence="6">Menaquinone biosynthesis protein MenD</fullName>
    </alternativeName>
</protein>
<evidence type="ECO:0000256" key="2">
    <source>
        <dbReference type="ARBA" id="ARBA00022723"/>
    </source>
</evidence>
<dbReference type="PANTHER" id="PTHR42916">
    <property type="entry name" value="2-SUCCINYL-5-ENOLPYRUVYL-6-HYDROXY-3-CYCLOHEXENE-1-CARBOXYLATE SYNTHASE"/>
    <property type="match status" value="1"/>
</dbReference>
<dbReference type="HAMAP" id="MF_01659">
    <property type="entry name" value="MenD"/>
    <property type="match status" value="1"/>
</dbReference>
<gene>
    <name evidence="6 9" type="primary">menD</name>
    <name evidence="9" type="ORF">QM524_04380</name>
</gene>
<evidence type="ECO:0000313" key="10">
    <source>
        <dbReference type="Proteomes" id="UP001236507"/>
    </source>
</evidence>
<feature type="domain" description="Menaquinone biosynthesis protein MenD middle" evidence="8">
    <location>
        <begin position="193"/>
        <end position="396"/>
    </location>
</feature>
<comment type="function">
    <text evidence="6">Catalyzes the thiamine diphosphate-dependent decarboxylation of 2-oxoglutarate and the subsequent addition of the resulting succinic semialdehyde-thiamine pyrophosphate anion to isochorismate to yield 2-succinyl-5-enolpyruvyl-6-hydroxy-3-cyclohexene-1-carboxylate (SEPHCHC).</text>
</comment>
<dbReference type="RefSeq" id="WP_283343651.1">
    <property type="nucleotide sequence ID" value="NZ_JASHIF010000003.1"/>
</dbReference>
<keyword evidence="2 6" id="KW-0479">Metal-binding</keyword>
<dbReference type="CDD" id="cd02009">
    <property type="entry name" value="TPP_SHCHC_synthase"/>
    <property type="match status" value="1"/>
</dbReference>
<comment type="caution">
    <text evidence="9">The sequence shown here is derived from an EMBL/GenBank/DDBJ whole genome shotgun (WGS) entry which is preliminary data.</text>
</comment>
<keyword evidence="3 6" id="KW-0460">Magnesium</keyword>
<dbReference type="Pfam" id="PF02776">
    <property type="entry name" value="TPP_enzyme_N"/>
    <property type="match status" value="1"/>
</dbReference>
<keyword evidence="10" id="KW-1185">Reference proteome</keyword>
<keyword evidence="4 6" id="KW-0786">Thiamine pyrophosphate</keyword>
<evidence type="ECO:0000313" key="9">
    <source>
        <dbReference type="EMBL" id="MDI9858436.1"/>
    </source>
</evidence>
<comment type="catalytic activity">
    <reaction evidence="6">
        <text>isochorismate + 2-oxoglutarate + H(+) = 5-enolpyruvoyl-6-hydroxy-2-succinyl-cyclohex-3-ene-1-carboxylate + CO2</text>
        <dbReference type="Rhea" id="RHEA:25593"/>
        <dbReference type="ChEBI" id="CHEBI:15378"/>
        <dbReference type="ChEBI" id="CHEBI:16526"/>
        <dbReference type="ChEBI" id="CHEBI:16810"/>
        <dbReference type="ChEBI" id="CHEBI:29780"/>
        <dbReference type="ChEBI" id="CHEBI:58818"/>
        <dbReference type="EC" id="2.2.1.9"/>
    </reaction>
</comment>
<dbReference type="InterPro" id="IPR029061">
    <property type="entry name" value="THDP-binding"/>
</dbReference>
<accession>A0ABT6Y4J0</accession>
<feature type="domain" description="Thiamine pyrophosphate enzyme N-terminal TPP-binding" evidence="7">
    <location>
        <begin position="10"/>
        <end position="116"/>
    </location>
</feature>
<dbReference type="CDD" id="cd07037">
    <property type="entry name" value="TPP_PYR_MenD"/>
    <property type="match status" value="1"/>
</dbReference>
<evidence type="ECO:0000256" key="6">
    <source>
        <dbReference type="HAMAP-Rule" id="MF_01659"/>
    </source>
</evidence>
<dbReference type="Gene3D" id="3.40.50.970">
    <property type="match status" value="2"/>
</dbReference>